<dbReference type="NCBIfam" id="NF003994">
    <property type="entry name" value="PRK05472.2-3"/>
    <property type="match status" value="1"/>
</dbReference>
<organism evidence="9 10">
    <name type="scientific">Chungangia koreensis</name>
    <dbReference type="NCBI Taxonomy" id="752657"/>
    <lineage>
        <taxon>Bacteria</taxon>
        <taxon>Bacillati</taxon>
        <taxon>Bacillota</taxon>
        <taxon>Bacilli</taxon>
        <taxon>Lactobacillales</taxon>
        <taxon>Chungangia</taxon>
    </lineage>
</organism>
<dbReference type="RefSeq" id="WP_378152651.1">
    <property type="nucleotide sequence ID" value="NZ_JBHSEC010000004.1"/>
</dbReference>
<evidence type="ECO:0000256" key="3">
    <source>
        <dbReference type="ARBA" id="ARBA00023015"/>
    </source>
</evidence>
<evidence type="ECO:0000256" key="4">
    <source>
        <dbReference type="ARBA" id="ARBA00023027"/>
    </source>
</evidence>
<dbReference type="Gene3D" id="3.40.50.720">
    <property type="entry name" value="NAD(P)-binding Rossmann-like Domain"/>
    <property type="match status" value="1"/>
</dbReference>
<keyword evidence="4 7" id="KW-0520">NAD</keyword>
<keyword evidence="6 7" id="KW-0804">Transcription</keyword>
<feature type="DNA-binding region" description="H-T-H motif" evidence="7">
    <location>
        <begin position="13"/>
        <end position="52"/>
    </location>
</feature>
<dbReference type="InterPro" id="IPR036390">
    <property type="entry name" value="WH_DNA-bd_sf"/>
</dbReference>
<feature type="binding site" evidence="7">
    <location>
        <begin position="87"/>
        <end position="92"/>
    </location>
    <ligand>
        <name>NAD(+)</name>
        <dbReference type="ChEBI" id="CHEBI:57540"/>
    </ligand>
</feature>
<dbReference type="PANTHER" id="PTHR35786:SF1">
    <property type="entry name" value="REDOX-SENSING TRANSCRIPTIONAL REPRESSOR REX 1"/>
    <property type="match status" value="1"/>
</dbReference>
<evidence type="ECO:0000256" key="6">
    <source>
        <dbReference type="ARBA" id="ARBA00023163"/>
    </source>
</evidence>
<evidence type="ECO:0000313" key="10">
    <source>
        <dbReference type="Proteomes" id="UP001595817"/>
    </source>
</evidence>
<evidence type="ECO:0000259" key="8">
    <source>
        <dbReference type="SMART" id="SM00881"/>
    </source>
</evidence>
<dbReference type="InterPro" id="IPR003781">
    <property type="entry name" value="CoA-bd"/>
</dbReference>
<evidence type="ECO:0000256" key="1">
    <source>
        <dbReference type="ARBA" id="ARBA00022490"/>
    </source>
</evidence>
<keyword evidence="3 7" id="KW-0805">Transcription regulation</keyword>
<dbReference type="Proteomes" id="UP001595817">
    <property type="component" value="Unassembled WGS sequence"/>
</dbReference>
<dbReference type="SUPFAM" id="SSF51735">
    <property type="entry name" value="NAD(P)-binding Rossmann-fold domains"/>
    <property type="match status" value="1"/>
</dbReference>
<keyword evidence="2 7" id="KW-0678">Repressor</keyword>
<dbReference type="NCBIfam" id="NF003996">
    <property type="entry name" value="PRK05472.2-5"/>
    <property type="match status" value="1"/>
</dbReference>
<comment type="caution">
    <text evidence="9">The sequence shown here is derived from an EMBL/GenBank/DDBJ whole genome shotgun (WGS) entry which is preliminary data.</text>
</comment>
<dbReference type="InterPro" id="IPR036291">
    <property type="entry name" value="NAD(P)-bd_dom_sf"/>
</dbReference>
<evidence type="ECO:0000256" key="7">
    <source>
        <dbReference type="HAMAP-Rule" id="MF_01131"/>
    </source>
</evidence>
<proteinExistence type="inferred from homology"/>
<dbReference type="SMART" id="SM00881">
    <property type="entry name" value="CoA_binding"/>
    <property type="match status" value="1"/>
</dbReference>
<dbReference type="InterPro" id="IPR022876">
    <property type="entry name" value="Tscrpt_rep_Rex"/>
</dbReference>
<dbReference type="InterPro" id="IPR058203">
    <property type="entry name" value="Rex_bacilli-type"/>
</dbReference>
<dbReference type="Pfam" id="PF02629">
    <property type="entry name" value="CoA_binding"/>
    <property type="match status" value="1"/>
</dbReference>
<dbReference type="InterPro" id="IPR009718">
    <property type="entry name" value="Rex_DNA-bd_C_dom"/>
</dbReference>
<comment type="subunit">
    <text evidence="7">Homodimer.</text>
</comment>
<dbReference type="SUPFAM" id="SSF46785">
    <property type="entry name" value="Winged helix' DNA-binding domain"/>
    <property type="match status" value="1"/>
</dbReference>
<evidence type="ECO:0000256" key="5">
    <source>
        <dbReference type="ARBA" id="ARBA00023125"/>
    </source>
</evidence>
<reference evidence="10" key="1">
    <citation type="journal article" date="2019" name="Int. J. Syst. Evol. Microbiol.">
        <title>The Global Catalogue of Microorganisms (GCM) 10K type strain sequencing project: providing services to taxonomists for standard genome sequencing and annotation.</title>
        <authorList>
            <consortium name="The Broad Institute Genomics Platform"/>
            <consortium name="The Broad Institute Genome Sequencing Center for Infectious Disease"/>
            <person name="Wu L."/>
            <person name="Ma J."/>
        </authorList>
    </citation>
    <scope>NUCLEOTIDE SEQUENCE [LARGE SCALE GENOMIC DNA]</scope>
    <source>
        <strain evidence="10">CCUG 59778</strain>
    </source>
</reference>
<dbReference type="HAMAP" id="MF_01131">
    <property type="entry name" value="Rex"/>
    <property type="match status" value="1"/>
</dbReference>
<accession>A0ABV8X3Z4</accession>
<evidence type="ECO:0000256" key="2">
    <source>
        <dbReference type="ARBA" id="ARBA00022491"/>
    </source>
</evidence>
<keyword evidence="10" id="KW-1185">Reference proteome</keyword>
<sequence length="210" mass="23858">MKIPQATTKRLSLYYRFLQHFANAGKERVSSKELSEAMKIDSATIRRDFSYFGALGRKGYGYDVPYLLRFFRETLDQDVETNVALVGAGNLGSAFLKYNFHKNHNTKIVVAFDNHAPIDGEIISGIPVFHPDRMEELLPNYDVEIAILTVPSRSAQEMADRLAELGIKGIMNFTPVRISVRDDVRVHTIDLSVELQTLIYFIKNDGKIEE</sequence>
<dbReference type="PANTHER" id="PTHR35786">
    <property type="entry name" value="REDOX-SENSING TRANSCRIPTIONAL REPRESSOR REX"/>
    <property type="match status" value="1"/>
</dbReference>
<gene>
    <name evidence="7" type="primary">rex</name>
    <name evidence="9" type="ORF">ACFOZY_04320</name>
</gene>
<comment type="similarity">
    <text evidence="7">Belongs to the transcriptional regulatory Rex family.</text>
</comment>
<dbReference type="EMBL" id="JBHSEC010000004">
    <property type="protein sequence ID" value="MFC4409660.1"/>
    <property type="molecule type" value="Genomic_DNA"/>
</dbReference>
<dbReference type="Gene3D" id="1.10.10.10">
    <property type="entry name" value="Winged helix-like DNA-binding domain superfamily/Winged helix DNA-binding domain"/>
    <property type="match status" value="1"/>
</dbReference>
<protein>
    <recommendedName>
        <fullName evidence="7">Redox-sensing transcriptional repressor Rex</fullName>
    </recommendedName>
</protein>
<comment type="function">
    <text evidence="7">Modulates transcription in response to changes in cellular NADH/NAD(+) redox state.</text>
</comment>
<dbReference type="NCBIfam" id="NF003989">
    <property type="entry name" value="PRK05472.1-3"/>
    <property type="match status" value="1"/>
</dbReference>
<name>A0ABV8X3Z4_9LACT</name>
<dbReference type="Pfam" id="PF06971">
    <property type="entry name" value="Put_DNA-bind_N"/>
    <property type="match status" value="1"/>
</dbReference>
<keyword evidence="5 7" id="KW-0238">DNA-binding</keyword>
<evidence type="ECO:0000313" key="9">
    <source>
        <dbReference type="EMBL" id="MFC4409660.1"/>
    </source>
</evidence>
<dbReference type="NCBIfam" id="NF003991">
    <property type="entry name" value="PRK05472.1-5"/>
    <property type="match status" value="1"/>
</dbReference>
<keyword evidence="1 7" id="KW-0963">Cytoplasm</keyword>
<dbReference type="InterPro" id="IPR036388">
    <property type="entry name" value="WH-like_DNA-bd_sf"/>
</dbReference>
<feature type="domain" description="CoA-binding" evidence="8">
    <location>
        <begin position="76"/>
        <end position="177"/>
    </location>
</feature>
<comment type="subcellular location">
    <subcellularLocation>
        <location evidence="7">Cytoplasm</location>
    </subcellularLocation>
</comment>
<dbReference type="NCBIfam" id="NF003995">
    <property type="entry name" value="PRK05472.2-4"/>
    <property type="match status" value="1"/>
</dbReference>